<protein>
    <submittedName>
        <fullName evidence="3">Peptidoglycan/LPS O-acetylase OafA/YrhL</fullName>
    </submittedName>
</protein>
<dbReference type="EMBL" id="JACHKT010000008">
    <property type="protein sequence ID" value="MBB6002786.1"/>
    <property type="molecule type" value="Genomic_DNA"/>
</dbReference>
<organism evidence="3 4">
    <name type="scientific">Arcicella rosea</name>
    <dbReference type="NCBI Taxonomy" id="502909"/>
    <lineage>
        <taxon>Bacteria</taxon>
        <taxon>Pseudomonadati</taxon>
        <taxon>Bacteroidota</taxon>
        <taxon>Cytophagia</taxon>
        <taxon>Cytophagales</taxon>
        <taxon>Flectobacillaceae</taxon>
        <taxon>Arcicella</taxon>
    </lineage>
</organism>
<dbReference type="GO" id="GO:0016747">
    <property type="term" value="F:acyltransferase activity, transferring groups other than amino-acyl groups"/>
    <property type="evidence" value="ECO:0007669"/>
    <property type="project" value="InterPro"/>
</dbReference>
<keyword evidence="1" id="KW-0812">Transmembrane</keyword>
<feature type="transmembrane region" description="Helical" evidence="1">
    <location>
        <begin position="284"/>
        <end position="305"/>
    </location>
</feature>
<dbReference type="Proteomes" id="UP000524404">
    <property type="component" value="Unassembled WGS sequence"/>
</dbReference>
<dbReference type="RefSeq" id="WP_184132485.1">
    <property type="nucleotide sequence ID" value="NZ_JACHKT010000008.1"/>
</dbReference>
<feature type="transmembrane region" description="Helical" evidence="1">
    <location>
        <begin position="129"/>
        <end position="148"/>
    </location>
</feature>
<feature type="transmembrane region" description="Helical" evidence="1">
    <location>
        <begin position="222"/>
        <end position="243"/>
    </location>
</feature>
<reference evidence="3 4" key="1">
    <citation type="submission" date="2020-08" db="EMBL/GenBank/DDBJ databases">
        <title>Functional genomics of gut bacteria from endangered species of beetles.</title>
        <authorList>
            <person name="Carlos-Shanley C."/>
        </authorList>
    </citation>
    <scope>NUCLEOTIDE SEQUENCE [LARGE SCALE GENOMIC DNA]</scope>
    <source>
        <strain evidence="3 4">S00070</strain>
    </source>
</reference>
<feature type="transmembrane region" description="Helical" evidence="1">
    <location>
        <begin position="183"/>
        <end position="202"/>
    </location>
</feature>
<name>A0A841EII4_9BACT</name>
<keyword evidence="1" id="KW-1133">Transmembrane helix</keyword>
<feature type="transmembrane region" description="Helical" evidence="1">
    <location>
        <begin position="92"/>
        <end position="109"/>
    </location>
</feature>
<accession>A0A841EII4</accession>
<proteinExistence type="predicted"/>
<evidence type="ECO:0000256" key="1">
    <source>
        <dbReference type="SAM" id="Phobius"/>
    </source>
</evidence>
<dbReference type="InterPro" id="IPR050879">
    <property type="entry name" value="Acyltransferase_3"/>
</dbReference>
<keyword evidence="1" id="KW-0472">Membrane</keyword>
<dbReference type="AlphaFoldDB" id="A0A841EII4"/>
<dbReference type="Pfam" id="PF01757">
    <property type="entry name" value="Acyl_transf_3"/>
    <property type="match status" value="1"/>
</dbReference>
<keyword evidence="4" id="KW-1185">Reference proteome</keyword>
<dbReference type="PANTHER" id="PTHR23028:SF53">
    <property type="entry name" value="ACYL_TRANSF_3 DOMAIN-CONTAINING PROTEIN"/>
    <property type="match status" value="1"/>
</dbReference>
<evidence type="ECO:0000313" key="3">
    <source>
        <dbReference type="EMBL" id="MBB6002786.1"/>
    </source>
</evidence>
<feature type="domain" description="Acyltransferase 3" evidence="2">
    <location>
        <begin position="13"/>
        <end position="363"/>
    </location>
</feature>
<gene>
    <name evidence="3" type="ORF">HNP25_001438</name>
</gene>
<feature type="transmembrane region" description="Helical" evidence="1">
    <location>
        <begin position="317"/>
        <end position="338"/>
    </location>
</feature>
<dbReference type="InterPro" id="IPR002656">
    <property type="entry name" value="Acyl_transf_3_dom"/>
</dbReference>
<dbReference type="GO" id="GO:0016020">
    <property type="term" value="C:membrane"/>
    <property type="evidence" value="ECO:0007669"/>
    <property type="project" value="TreeGrafter"/>
</dbReference>
<evidence type="ECO:0000259" key="2">
    <source>
        <dbReference type="Pfam" id="PF01757"/>
    </source>
</evidence>
<dbReference type="GO" id="GO:0000271">
    <property type="term" value="P:polysaccharide biosynthetic process"/>
    <property type="evidence" value="ECO:0007669"/>
    <property type="project" value="TreeGrafter"/>
</dbReference>
<feature type="transmembrane region" description="Helical" evidence="1">
    <location>
        <begin position="259"/>
        <end position="278"/>
    </location>
</feature>
<feature type="transmembrane region" description="Helical" evidence="1">
    <location>
        <begin position="350"/>
        <end position="370"/>
    </location>
</feature>
<evidence type="ECO:0000313" key="4">
    <source>
        <dbReference type="Proteomes" id="UP000524404"/>
    </source>
</evidence>
<feature type="transmembrane region" description="Helical" evidence="1">
    <location>
        <begin position="54"/>
        <end position="72"/>
    </location>
</feature>
<dbReference type="PANTHER" id="PTHR23028">
    <property type="entry name" value="ACETYLTRANSFERASE"/>
    <property type="match status" value="1"/>
</dbReference>
<sequence length="383" mass="44741">MMQNSHQPVYFPNLNGVRFIAAFSVLIHHTEQIKYMMGLEHFYGFYIIKNMGKLGVGLFFVLSGFLITYLLLSEKSRRGDISTKNFYVRRILRIWPLYYIIVLLAFFVFPEIPFFNGPFRDDFYYDANFYKRLPFFLLFLPNIGFVFFRAPYLCAQTWSIGIEEQFYAIWPWIIKRKNPFKSFLIVVAVFVTIVGSTSFYFLKISDLPVATKDKIYENLALFFSQFRILTMVIGGIGAYLVFSKQERILSFLFKKSTQVIVYTITVLIIGSNVYVPGFNLEFHGIFFCYFIINVAANPNTILNLEKPIIHYLGKISYGIYIYHSAVIVFCINAIHYFIGDTISLPVFNVLLYTLVIALTILVCELSFRFIESPLLRLKDKFNR</sequence>
<comment type="caution">
    <text evidence="3">The sequence shown here is derived from an EMBL/GenBank/DDBJ whole genome shotgun (WGS) entry which is preliminary data.</text>
</comment>